<dbReference type="Proteomes" id="UP000316612">
    <property type="component" value="Unassembled WGS sequence"/>
</dbReference>
<dbReference type="GO" id="GO:0009231">
    <property type="term" value="P:riboflavin biosynthetic process"/>
    <property type="evidence" value="ECO:0007669"/>
    <property type="project" value="InterPro"/>
</dbReference>
<dbReference type="GO" id="GO:0008703">
    <property type="term" value="F:5-amino-6-(5-phosphoribosylamino)uracil reductase activity"/>
    <property type="evidence" value="ECO:0007669"/>
    <property type="project" value="InterPro"/>
</dbReference>
<evidence type="ECO:0000313" key="3">
    <source>
        <dbReference type="Proteomes" id="UP000316612"/>
    </source>
</evidence>
<dbReference type="Gene3D" id="3.40.430.10">
    <property type="entry name" value="Dihydrofolate Reductase, subunit A"/>
    <property type="match status" value="1"/>
</dbReference>
<evidence type="ECO:0000313" key="2">
    <source>
        <dbReference type="EMBL" id="GED07776.1"/>
    </source>
</evidence>
<dbReference type="EMBL" id="BJNY01000026">
    <property type="protein sequence ID" value="GED07776.1"/>
    <property type="molecule type" value="Genomic_DNA"/>
</dbReference>
<keyword evidence="2" id="KW-0418">Kinase</keyword>
<sequence length="194" mass="20950">MRRLVYCVASTLDGFIAGPDGADPTGPNGFWPIPADYLQYLISTYPEILPTGARAALGVTDPGTHFDTVIEGSNSYRVGLDAGVEDAFEHLRHIVFSKSLPPSEQVEISAQNPLEAVRQLKREQGKDLWLVGGSTIAGSLYSEIDRLILKLAPLTIGAGIPLLSGEFEPVQWSLTNTFQTPSGALFLSYDRQGS</sequence>
<dbReference type="OrthoDB" id="195113at2"/>
<protein>
    <submittedName>
        <fullName evidence="2">Diacylglycerol kinase</fullName>
    </submittedName>
</protein>
<dbReference type="InterPro" id="IPR002734">
    <property type="entry name" value="RibDG_C"/>
</dbReference>
<comment type="caution">
    <text evidence="2">The sequence shown here is derived from an EMBL/GenBank/DDBJ whole genome shotgun (WGS) entry which is preliminary data.</text>
</comment>
<dbReference type="GO" id="GO:0016301">
    <property type="term" value="F:kinase activity"/>
    <property type="evidence" value="ECO:0007669"/>
    <property type="project" value="UniProtKB-KW"/>
</dbReference>
<feature type="domain" description="Bacterial bifunctional deaminase-reductase C-terminal" evidence="1">
    <location>
        <begin position="9"/>
        <end position="184"/>
    </location>
</feature>
<dbReference type="InterPro" id="IPR050765">
    <property type="entry name" value="Riboflavin_Biosynth_HTPR"/>
</dbReference>
<proteinExistence type="predicted"/>
<keyword evidence="3" id="KW-1185">Reference proteome</keyword>
<evidence type="ECO:0000259" key="1">
    <source>
        <dbReference type="Pfam" id="PF01872"/>
    </source>
</evidence>
<dbReference type="AlphaFoldDB" id="A0A4Y4DS84"/>
<dbReference type="SUPFAM" id="SSF53597">
    <property type="entry name" value="Dihydrofolate reductase-like"/>
    <property type="match status" value="1"/>
</dbReference>
<organism evidence="2 3">
    <name type="scientific">Glutamicibacter uratoxydans</name>
    <name type="common">Arthrobacter uratoxydans</name>
    <dbReference type="NCBI Taxonomy" id="43667"/>
    <lineage>
        <taxon>Bacteria</taxon>
        <taxon>Bacillati</taxon>
        <taxon>Actinomycetota</taxon>
        <taxon>Actinomycetes</taxon>
        <taxon>Micrococcales</taxon>
        <taxon>Micrococcaceae</taxon>
        <taxon>Glutamicibacter</taxon>
    </lineage>
</organism>
<name>A0A4Y4DS84_GLUUR</name>
<accession>A0A4Y4DS84</accession>
<keyword evidence="2" id="KW-0808">Transferase</keyword>
<dbReference type="PANTHER" id="PTHR38011:SF11">
    <property type="entry name" value="2,5-DIAMINO-6-RIBOSYLAMINO-4(3H)-PYRIMIDINONE 5'-PHOSPHATE REDUCTASE"/>
    <property type="match status" value="1"/>
</dbReference>
<reference evidence="2 3" key="1">
    <citation type="submission" date="2019-06" db="EMBL/GenBank/DDBJ databases">
        <title>Whole genome shotgun sequence of Glutamicibacter uratoxydans NBRC 15515.</title>
        <authorList>
            <person name="Hosoyama A."/>
            <person name="Uohara A."/>
            <person name="Ohji S."/>
            <person name="Ichikawa N."/>
        </authorList>
    </citation>
    <scope>NUCLEOTIDE SEQUENCE [LARGE SCALE GENOMIC DNA]</scope>
    <source>
        <strain evidence="2 3">NBRC 15515</strain>
    </source>
</reference>
<dbReference type="InterPro" id="IPR024072">
    <property type="entry name" value="DHFR-like_dom_sf"/>
</dbReference>
<dbReference type="PANTHER" id="PTHR38011">
    <property type="entry name" value="DIHYDROFOLATE REDUCTASE FAMILY PROTEIN (AFU_ORTHOLOGUE AFUA_8G06820)"/>
    <property type="match status" value="1"/>
</dbReference>
<gene>
    <name evidence="2" type="ORF">AUR04nite_33080</name>
</gene>
<dbReference type="RefSeq" id="WP_141367218.1">
    <property type="nucleotide sequence ID" value="NZ_BAAAJL010000014.1"/>
</dbReference>
<dbReference type="Pfam" id="PF01872">
    <property type="entry name" value="RibD_C"/>
    <property type="match status" value="1"/>
</dbReference>